<dbReference type="EMBL" id="JAUJWU010000005">
    <property type="protein sequence ID" value="MDN7247087.1"/>
    <property type="molecule type" value="Genomic_DNA"/>
</dbReference>
<evidence type="ECO:0000313" key="2">
    <source>
        <dbReference type="Proteomes" id="UP001172142"/>
    </source>
</evidence>
<name>A0ABT8NHG7_9BACL</name>
<comment type="caution">
    <text evidence="1">The sequence shown here is derived from an EMBL/GenBank/DDBJ whole genome shotgun (WGS) entry which is preliminary data.</text>
</comment>
<protein>
    <submittedName>
        <fullName evidence="1">Uncharacterized protein</fullName>
    </submittedName>
</protein>
<keyword evidence="2" id="KW-1185">Reference proteome</keyword>
<dbReference type="Proteomes" id="UP001172142">
    <property type="component" value="Unassembled WGS sequence"/>
</dbReference>
<accession>A0ABT8NHG7</accession>
<gene>
    <name evidence="1" type="ORF">QWY13_16530</name>
</gene>
<dbReference type="RefSeq" id="WP_301857396.1">
    <property type="nucleotide sequence ID" value="NZ_JAUJWU010000005.1"/>
</dbReference>
<proteinExistence type="predicted"/>
<reference evidence="1 2" key="1">
    <citation type="submission" date="2023-07" db="EMBL/GenBank/DDBJ databases">
        <title>Novel species in genus Planococcus.</title>
        <authorList>
            <person name="Ning S."/>
        </authorList>
    </citation>
    <scope>NUCLEOTIDE SEQUENCE [LARGE SCALE GENOMIC DNA]</scope>
    <source>
        <strain evidence="1 2">N017</strain>
    </source>
</reference>
<sequence>MNYYEEGIFTNYIRAFPSEMDRMFQAIAYIVDQGIGGDILDEITRKSFRDTNEKYMNRLQKAALDRKDGFSILYQALLKWADSWKESFGNITEVNAVNKYKEKPLHTWFYCLISGKSYLFDSLINEEKVSVAKDEWEETRKIANQNLRNQNTIKQEKLLNYQNDKIKRLLKLYEKDKEVQMKELLFERKIAVFNESKWNEEQINSLIRNYNFGRVDQFSALNLSTSNIGIYDYYIFITTQASHSVKNQLDNRVPKEKVFLINYNNSDRVINEFISQLKGKLSENEK</sequence>
<evidence type="ECO:0000313" key="1">
    <source>
        <dbReference type="EMBL" id="MDN7247087.1"/>
    </source>
</evidence>
<organism evidence="1 2">
    <name type="scientific">Planococcus shenhongbingii</name>
    <dbReference type="NCBI Taxonomy" id="3058398"/>
    <lineage>
        <taxon>Bacteria</taxon>
        <taxon>Bacillati</taxon>
        <taxon>Bacillota</taxon>
        <taxon>Bacilli</taxon>
        <taxon>Bacillales</taxon>
        <taxon>Caryophanaceae</taxon>
        <taxon>Planococcus</taxon>
    </lineage>
</organism>